<dbReference type="InterPro" id="IPR003399">
    <property type="entry name" value="Mce/MlaD"/>
</dbReference>
<evidence type="ECO:0000313" key="3">
    <source>
        <dbReference type="EMBL" id="MFC4623593.1"/>
    </source>
</evidence>
<dbReference type="PANTHER" id="PTHR36698">
    <property type="entry name" value="BLL5892 PROTEIN"/>
    <property type="match status" value="1"/>
</dbReference>
<dbReference type="RefSeq" id="WP_377728205.1">
    <property type="nucleotide sequence ID" value="NZ_JBHSEW010000022.1"/>
</dbReference>
<keyword evidence="1" id="KW-1133">Transmembrane helix</keyword>
<dbReference type="Pfam" id="PF02470">
    <property type="entry name" value="MlaD"/>
    <property type="match status" value="1"/>
</dbReference>
<organism evidence="3 4">
    <name type="scientific">Comamonas nitrativorans</name>
    <dbReference type="NCBI Taxonomy" id="108437"/>
    <lineage>
        <taxon>Bacteria</taxon>
        <taxon>Pseudomonadati</taxon>
        <taxon>Pseudomonadota</taxon>
        <taxon>Betaproteobacteria</taxon>
        <taxon>Burkholderiales</taxon>
        <taxon>Comamonadaceae</taxon>
        <taxon>Comamonas</taxon>
    </lineage>
</organism>
<keyword evidence="1" id="KW-0472">Membrane</keyword>
<gene>
    <name evidence="3" type="ORF">ACFO3A_15460</name>
</gene>
<protein>
    <submittedName>
        <fullName evidence="3">MlaD family protein</fullName>
    </submittedName>
</protein>
<keyword evidence="4" id="KW-1185">Reference proteome</keyword>
<evidence type="ECO:0000256" key="1">
    <source>
        <dbReference type="SAM" id="Phobius"/>
    </source>
</evidence>
<keyword evidence="1" id="KW-0812">Transmembrane</keyword>
<sequence>MENKSHAMAAGIFMLALASMLIGLALWLTRDQRQYTSYELSTSDAISGLQPQATVRYKGVAVGKVTHIGFDREHNGNLLIRIAVDSEAPVQPGYTYAQLGYQGVTGIAHVQLDDQSGPSPVLPVGPSGLPRLPMKSSPLTVLSDQGMMILSRADEAAERLNRLLGDANQVRFSQLLDNLNQTSVALQQVSRRAEHSLEHGVDPVLQALPALVQDTRTSLQTLNAAGQQIGQLAEQLQAPEGVLAQLQAGTQSVAQSAQRFERYTLPGIQRATGDLGLASRQMGRTMANIDANPQSLIYGNGLVRPGPGEPGFTPPVPAP</sequence>
<reference evidence="4" key="1">
    <citation type="journal article" date="2019" name="Int. J. Syst. Evol. Microbiol.">
        <title>The Global Catalogue of Microorganisms (GCM) 10K type strain sequencing project: providing services to taxonomists for standard genome sequencing and annotation.</title>
        <authorList>
            <consortium name="The Broad Institute Genomics Platform"/>
            <consortium name="The Broad Institute Genome Sequencing Center for Infectious Disease"/>
            <person name="Wu L."/>
            <person name="Ma J."/>
        </authorList>
    </citation>
    <scope>NUCLEOTIDE SEQUENCE [LARGE SCALE GENOMIC DNA]</scope>
    <source>
        <strain evidence="4">JCM 11650</strain>
    </source>
</reference>
<dbReference type="PANTHER" id="PTHR36698:SF2">
    <property type="entry name" value="MCE_MLAD DOMAIN-CONTAINING PROTEIN"/>
    <property type="match status" value="1"/>
</dbReference>
<name>A0ABV9H0Q6_9BURK</name>
<feature type="domain" description="Mce/MlaD" evidence="2">
    <location>
        <begin position="38"/>
        <end position="114"/>
    </location>
</feature>
<dbReference type="Proteomes" id="UP001595967">
    <property type="component" value="Unassembled WGS sequence"/>
</dbReference>
<feature type="transmembrane region" description="Helical" evidence="1">
    <location>
        <begin position="6"/>
        <end position="28"/>
    </location>
</feature>
<comment type="caution">
    <text evidence="3">The sequence shown here is derived from an EMBL/GenBank/DDBJ whole genome shotgun (WGS) entry which is preliminary data.</text>
</comment>
<proteinExistence type="predicted"/>
<dbReference type="EMBL" id="JBHSEW010000022">
    <property type="protein sequence ID" value="MFC4623593.1"/>
    <property type="molecule type" value="Genomic_DNA"/>
</dbReference>
<accession>A0ABV9H0Q6</accession>
<evidence type="ECO:0000313" key="4">
    <source>
        <dbReference type="Proteomes" id="UP001595967"/>
    </source>
</evidence>
<evidence type="ECO:0000259" key="2">
    <source>
        <dbReference type="Pfam" id="PF02470"/>
    </source>
</evidence>